<evidence type="ECO:0000259" key="1">
    <source>
        <dbReference type="PROSITE" id="PS50883"/>
    </source>
</evidence>
<dbReference type="InterPro" id="IPR001633">
    <property type="entry name" value="EAL_dom"/>
</dbReference>
<gene>
    <name evidence="2" type="ORF">MNBD_GAMMA08-1948</name>
</gene>
<protein>
    <submittedName>
        <fullName evidence="2">Diguanylate cyclase/phosphodiesterase (GGDEF &amp; EAL domains) with PAS/PAC sensor(S)</fullName>
    </submittedName>
</protein>
<dbReference type="PANTHER" id="PTHR33121:SF70">
    <property type="entry name" value="SIGNALING PROTEIN YKOW"/>
    <property type="match status" value="1"/>
</dbReference>
<organism evidence="2">
    <name type="scientific">hydrothermal vent metagenome</name>
    <dbReference type="NCBI Taxonomy" id="652676"/>
    <lineage>
        <taxon>unclassified sequences</taxon>
        <taxon>metagenomes</taxon>
        <taxon>ecological metagenomes</taxon>
    </lineage>
</organism>
<dbReference type="PANTHER" id="PTHR33121">
    <property type="entry name" value="CYCLIC DI-GMP PHOSPHODIESTERASE PDEF"/>
    <property type="match status" value="1"/>
</dbReference>
<dbReference type="Pfam" id="PF00563">
    <property type="entry name" value="EAL"/>
    <property type="match status" value="1"/>
</dbReference>
<dbReference type="AlphaFoldDB" id="A0A3B0XY32"/>
<reference evidence="2" key="1">
    <citation type="submission" date="2018-06" db="EMBL/GenBank/DDBJ databases">
        <authorList>
            <person name="Zhirakovskaya E."/>
        </authorList>
    </citation>
    <scope>NUCLEOTIDE SEQUENCE</scope>
</reference>
<dbReference type="GO" id="GO:0071111">
    <property type="term" value="F:cyclic-guanylate-specific phosphodiesterase activity"/>
    <property type="evidence" value="ECO:0007669"/>
    <property type="project" value="InterPro"/>
</dbReference>
<feature type="domain" description="EAL" evidence="1">
    <location>
        <begin position="1"/>
        <end position="122"/>
    </location>
</feature>
<accession>A0A3B0XY32</accession>
<name>A0A3B0XY32_9ZZZZ</name>
<proteinExistence type="predicted"/>
<sequence>VEDAYEIVEAINQLKEIGVTLALDDFGTGYSSLSYLKRFPFDILKIDRAFIKDVMENPEDASLCKAIVAIAASLKLYVIGEGVETQEQLDFLHAIGADIVQGYFYSKPLEALPFVEFVESFQG</sequence>
<evidence type="ECO:0000313" key="2">
    <source>
        <dbReference type="EMBL" id="VAW66829.1"/>
    </source>
</evidence>
<dbReference type="PROSITE" id="PS50883">
    <property type="entry name" value="EAL"/>
    <property type="match status" value="1"/>
</dbReference>
<dbReference type="CDD" id="cd01948">
    <property type="entry name" value="EAL"/>
    <property type="match status" value="1"/>
</dbReference>
<dbReference type="SUPFAM" id="SSF141868">
    <property type="entry name" value="EAL domain-like"/>
    <property type="match status" value="1"/>
</dbReference>
<dbReference type="SMART" id="SM00052">
    <property type="entry name" value="EAL"/>
    <property type="match status" value="1"/>
</dbReference>
<dbReference type="EMBL" id="UOFH01000361">
    <property type="protein sequence ID" value="VAW66829.1"/>
    <property type="molecule type" value="Genomic_DNA"/>
</dbReference>
<dbReference type="Gene3D" id="3.20.20.450">
    <property type="entry name" value="EAL domain"/>
    <property type="match status" value="1"/>
</dbReference>
<dbReference type="InterPro" id="IPR035919">
    <property type="entry name" value="EAL_sf"/>
</dbReference>
<dbReference type="InterPro" id="IPR050706">
    <property type="entry name" value="Cyclic-di-GMP_PDE-like"/>
</dbReference>
<feature type="non-terminal residue" evidence="2">
    <location>
        <position position="1"/>
    </location>
</feature>